<dbReference type="SUPFAM" id="SSF47345">
    <property type="entry name" value="Colicin E immunity proteins"/>
    <property type="match status" value="1"/>
</dbReference>
<reference evidence="5 6" key="1">
    <citation type="journal article" date="2012" name="Plant Soil">
        <title>Screening of plant growth-promoting traits in arsenic-resistant bacteria isolated from the rhizosphere of soybean plants from Argentinean agricultural soil.</title>
        <authorList>
            <person name="Wevar Oller A.L."/>
            <person name="Talano M.A."/>
            <person name="Agostini E."/>
        </authorList>
    </citation>
    <scope>NUCLEOTIDE SEQUENCE [LARGE SCALE GENOMIC DNA]</scope>
    <source>
        <strain evidence="5 6">AW4</strain>
    </source>
</reference>
<dbReference type="EMBL" id="JABWRE020000001">
    <property type="protein sequence ID" value="MBV4535740.1"/>
    <property type="molecule type" value="Genomic_DNA"/>
</dbReference>
<comment type="similarity">
    <text evidence="1">Belongs to the colicins ColE2/ColE8/ColE9 and pyocins S1/S2 family.</text>
</comment>
<evidence type="ECO:0000256" key="2">
    <source>
        <dbReference type="ARBA" id="ARBA00023025"/>
    </source>
</evidence>
<dbReference type="Gene3D" id="1.10.1200.20">
    <property type="entry name" value="Colicin E immunity protein"/>
    <property type="match status" value="1"/>
</dbReference>
<dbReference type="InterPro" id="IPR035900">
    <property type="entry name" value="Colicin_E_sf"/>
</dbReference>
<evidence type="ECO:0000313" key="5">
    <source>
        <dbReference type="EMBL" id="MFK5732615.1"/>
    </source>
</evidence>
<dbReference type="Pfam" id="PF01320">
    <property type="entry name" value="Colicin_Pyocin"/>
    <property type="match status" value="1"/>
</dbReference>
<dbReference type="AlphaFoldDB" id="A0A923JUH7"/>
<dbReference type="RefSeq" id="WP_186553586.1">
    <property type="nucleotide sequence ID" value="NZ_JABWRE020000001.1"/>
</dbReference>
<keyword evidence="6" id="KW-1185">Reference proteome</keyword>
<accession>A0A923JUH7</accession>
<evidence type="ECO:0000313" key="6">
    <source>
        <dbReference type="Proteomes" id="UP001621534"/>
    </source>
</evidence>
<dbReference type="GO" id="GO:0015643">
    <property type="term" value="F:toxic substance binding"/>
    <property type="evidence" value="ECO:0007669"/>
    <property type="project" value="InterPro"/>
</dbReference>
<comment type="caution">
    <text evidence="3">The sequence shown here is derived from an EMBL/GenBank/DDBJ whole genome shotgun (WGS) entry which is preliminary data.</text>
</comment>
<dbReference type="CDD" id="cd16363">
    <property type="entry name" value="Col_Im_like"/>
    <property type="match status" value="1"/>
</dbReference>
<evidence type="ECO:0000313" key="4">
    <source>
        <dbReference type="EMBL" id="MBV4535740.1"/>
    </source>
</evidence>
<keyword evidence="2" id="KW-0079">Bacteriocin immunity</keyword>
<name>A0A923JUH7_9PSED</name>
<reference evidence="4" key="4">
    <citation type="submission" date="2021-06" db="EMBL/GenBank/DDBJ databases">
        <title>Updating the genus Pseudomonas: Description of 43 new species and partition of the Pseudomonas putida group.</title>
        <authorList>
            <person name="Girard L."/>
            <person name="Lood C."/>
            <person name="Vandamme P."/>
            <person name="Rokni-Zadeh H."/>
            <person name="Van Noort V."/>
            <person name="Hofte M."/>
            <person name="Lavigne R."/>
            <person name="De Mot R."/>
        </authorList>
    </citation>
    <scope>NUCLEOTIDE SEQUENCE</scope>
    <source>
        <strain evidence="4">SWRI10</strain>
    </source>
</reference>
<gene>
    <name evidence="4" type="ORF">HU737_007115</name>
    <name evidence="3" type="ORF">HU737_04940</name>
    <name evidence="5" type="ORF">KW869_03685</name>
</gene>
<evidence type="ECO:0000313" key="3">
    <source>
        <dbReference type="EMBL" id="MBC3440019.1"/>
    </source>
</evidence>
<dbReference type="EMBL" id="JAHWXS010000002">
    <property type="protein sequence ID" value="MFK5732615.1"/>
    <property type="molecule type" value="Genomic_DNA"/>
</dbReference>
<dbReference type="InterPro" id="IPR000290">
    <property type="entry name" value="Colicin_pyocin"/>
</dbReference>
<dbReference type="Proteomes" id="UP000599879">
    <property type="component" value="Unassembled WGS sequence"/>
</dbReference>
<sequence length="92" mass="10933">MNLKITLQEYSESEFLEYLNEFFNNPNNLKDEEFEVYFDRLTEHFDTIVEHPEKSDLIYYPAPGIEDSPEGVISVIKTWLRENGKPGFREEP</sequence>
<dbReference type="Proteomes" id="UP001621534">
    <property type="component" value="Unassembled WGS sequence"/>
</dbReference>
<dbReference type="PRINTS" id="PR01299">
    <property type="entry name" value="PYOCIN"/>
</dbReference>
<protein>
    <submittedName>
        <fullName evidence="3">Bacteriocin immunity protein</fullName>
    </submittedName>
</protein>
<evidence type="ECO:0000256" key="1">
    <source>
        <dbReference type="ARBA" id="ARBA00009346"/>
    </source>
</evidence>
<reference evidence="3" key="2">
    <citation type="journal article" date="2020" name="Microorganisms">
        <title>Reliable Identification of Environmental Pseudomonas Isolates Using the rpoD Gene.</title>
        <authorList>
            <consortium name="The Broad Institute Genome Sequencing Platform"/>
            <person name="Girard L."/>
            <person name="Lood C."/>
            <person name="Rokni-Zadeh H."/>
            <person name="van Noort V."/>
            <person name="Lavigne R."/>
            <person name="De Mot R."/>
        </authorList>
    </citation>
    <scope>NUCLEOTIDE SEQUENCE</scope>
    <source>
        <strain evidence="3">SWRI10</strain>
    </source>
</reference>
<dbReference type="EMBL" id="JABWRE010000002">
    <property type="protein sequence ID" value="MBC3440019.1"/>
    <property type="molecule type" value="Genomic_DNA"/>
</dbReference>
<proteinExistence type="inferred from homology"/>
<dbReference type="GO" id="GO:0030153">
    <property type="term" value="P:bacteriocin immunity"/>
    <property type="evidence" value="ECO:0007669"/>
    <property type="project" value="UniProtKB-KW"/>
</dbReference>
<reference evidence="5" key="5">
    <citation type="submission" date="2021-07" db="EMBL/GenBank/DDBJ databases">
        <authorList>
            <person name="Wevar Oller A.L."/>
            <person name="Talano M.A."/>
            <person name="Torres Tejerizo G.A."/>
            <person name="Agostini E."/>
        </authorList>
    </citation>
    <scope>NUCLEOTIDE SEQUENCE</scope>
    <source>
        <strain evidence="5">AW4</strain>
    </source>
</reference>
<reference evidence="3" key="3">
    <citation type="submission" date="2020-07" db="EMBL/GenBank/DDBJ databases">
        <authorList>
            <person name="Lood C."/>
            <person name="Girard L."/>
        </authorList>
    </citation>
    <scope>NUCLEOTIDE SEQUENCE</scope>
    <source>
        <strain evidence="3">SWRI10</strain>
    </source>
</reference>
<organism evidence="3">
    <name type="scientific">Pseudomonas urmiensis</name>
    <dbReference type="NCBI Taxonomy" id="2745493"/>
    <lineage>
        <taxon>Bacteria</taxon>
        <taxon>Pseudomonadati</taxon>
        <taxon>Pseudomonadota</taxon>
        <taxon>Gammaproteobacteria</taxon>
        <taxon>Pseudomonadales</taxon>
        <taxon>Pseudomonadaceae</taxon>
        <taxon>Pseudomonas</taxon>
    </lineage>
</organism>